<dbReference type="Proteomes" id="UP000690515">
    <property type="component" value="Unassembled WGS sequence"/>
</dbReference>
<dbReference type="InterPro" id="IPR027417">
    <property type="entry name" value="P-loop_NTPase"/>
</dbReference>
<dbReference type="Gene3D" id="3.40.50.300">
    <property type="entry name" value="P-loop containing nucleotide triphosphate hydrolases"/>
    <property type="match status" value="1"/>
</dbReference>
<evidence type="ECO:0000313" key="2">
    <source>
        <dbReference type="EMBL" id="MBU2713755.1"/>
    </source>
</evidence>
<evidence type="ECO:0000259" key="1">
    <source>
        <dbReference type="Pfam" id="PF13521"/>
    </source>
</evidence>
<evidence type="ECO:0000313" key="3">
    <source>
        <dbReference type="Proteomes" id="UP000690515"/>
    </source>
</evidence>
<dbReference type="EMBL" id="JAGSOY010000102">
    <property type="protein sequence ID" value="MBU2713755.1"/>
    <property type="molecule type" value="Genomic_DNA"/>
</dbReference>
<sequence>MNSSKHNAVTSHRNSPLLIRGHLDVVLLPDDFSLLPAQRHFLWLLGHELAGQVVWIKNRGEAERWPQDRTVGLVCLTPEHVQWANTHRFVAIPFLRQRMSAFPFCAESHQQALITPLPKSVLPRILVLGPESSGKSTLVDYLKSTLGRQMKLTIVPEYIRDYYNMLGHIELDYEQVAVSGLVQYALEKLFFSFQPSELHVVDTNCATTCFWSQILYGQYPEWLWQCALGQNYILCSVLRPDLPWQPDPQRCQPKQADREHFFYQCLDYARQVSSKVLVLEGQGESRYASFMTEISKLVNVKRTS</sequence>
<accession>A0ABS5ZIG4</accession>
<protein>
    <submittedName>
        <fullName evidence="2">ATP-binding protein</fullName>
    </submittedName>
</protein>
<keyword evidence="2" id="KW-0547">Nucleotide-binding</keyword>
<keyword evidence="3" id="KW-1185">Reference proteome</keyword>
<dbReference type="GO" id="GO:0005524">
    <property type="term" value="F:ATP binding"/>
    <property type="evidence" value="ECO:0007669"/>
    <property type="project" value="UniProtKB-KW"/>
</dbReference>
<dbReference type="RefSeq" id="WP_215822039.1">
    <property type="nucleotide sequence ID" value="NZ_JAGSOY010000102.1"/>
</dbReference>
<proteinExistence type="predicted"/>
<dbReference type="PANTHER" id="PTHR37512:SF1">
    <property type="entry name" value="NADR_TTD14 AAA DOMAIN-CONTAINING PROTEIN"/>
    <property type="match status" value="1"/>
</dbReference>
<dbReference type="SUPFAM" id="SSF52540">
    <property type="entry name" value="P-loop containing nucleoside triphosphate hydrolases"/>
    <property type="match status" value="1"/>
</dbReference>
<feature type="domain" description="NadR/Ttd14 AAA" evidence="1">
    <location>
        <begin position="124"/>
        <end position="286"/>
    </location>
</feature>
<dbReference type="PANTHER" id="PTHR37512">
    <property type="entry name" value="TRIFUNCTIONAL NAD BIOSYNTHESIS/REGULATOR PROTEIN NADR"/>
    <property type="match status" value="1"/>
</dbReference>
<organism evidence="2 3">
    <name type="scientific">Zooshikella harenae</name>
    <dbReference type="NCBI Taxonomy" id="2827238"/>
    <lineage>
        <taxon>Bacteria</taxon>
        <taxon>Pseudomonadati</taxon>
        <taxon>Pseudomonadota</taxon>
        <taxon>Gammaproteobacteria</taxon>
        <taxon>Oceanospirillales</taxon>
        <taxon>Zooshikellaceae</taxon>
        <taxon>Zooshikella</taxon>
    </lineage>
</organism>
<dbReference type="InterPro" id="IPR038727">
    <property type="entry name" value="NadR/Ttd14_AAA_dom"/>
</dbReference>
<dbReference type="Pfam" id="PF13521">
    <property type="entry name" value="AAA_28"/>
    <property type="match status" value="1"/>
</dbReference>
<keyword evidence="2" id="KW-0067">ATP-binding</keyword>
<comment type="caution">
    <text evidence="2">The sequence shown here is derived from an EMBL/GenBank/DDBJ whole genome shotgun (WGS) entry which is preliminary data.</text>
</comment>
<name>A0ABS5ZIG4_9GAMM</name>
<gene>
    <name evidence="2" type="ORF">KCG35_22135</name>
</gene>
<reference evidence="2 3" key="1">
    <citation type="submission" date="2021-04" db="EMBL/GenBank/DDBJ databases">
        <authorList>
            <person name="Pira H."/>
            <person name="Risdian C."/>
            <person name="Wink J."/>
        </authorList>
    </citation>
    <scope>NUCLEOTIDE SEQUENCE [LARGE SCALE GENOMIC DNA]</scope>
    <source>
        <strain evidence="2 3">WH53</strain>
    </source>
</reference>
<dbReference type="InterPro" id="IPR052735">
    <property type="entry name" value="NAD_biosynth-regulator"/>
</dbReference>